<reference evidence="9 10" key="1">
    <citation type="journal article" date="2015" name="Stand. Genomic Sci.">
        <title>Complete genome sequence and description of Salinispira pacifica gen. nov., sp. nov., a novel spirochaete isolated form a hypersaline microbial mat.</title>
        <authorList>
            <person name="Ben Hania W."/>
            <person name="Joseph M."/>
            <person name="Schumann P."/>
            <person name="Bunk B."/>
            <person name="Fiebig A."/>
            <person name="Sproer C."/>
            <person name="Klenk H.P."/>
            <person name="Fardeau M.L."/>
            <person name="Spring S."/>
        </authorList>
    </citation>
    <scope>NUCLEOTIDE SEQUENCE [LARGE SCALE GENOMIC DNA]</scope>
    <source>
        <strain evidence="9 10">L21-RPul-D2</strain>
    </source>
</reference>
<gene>
    <name evidence="9" type="ORF">L21SP2_0314</name>
</gene>
<dbReference type="InterPro" id="IPR003838">
    <property type="entry name" value="ABC3_permease_C"/>
</dbReference>
<evidence type="ECO:0000256" key="4">
    <source>
        <dbReference type="ARBA" id="ARBA00022989"/>
    </source>
</evidence>
<dbReference type="PANTHER" id="PTHR30572:SF4">
    <property type="entry name" value="ABC TRANSPORTER PERMEASE YTRF"/>
    <property type="match status" value="1"/>
</dbReference>
<feature type="transmembrane region" description="Helical" evidence="7">
    <location>
        <begin position="472"/>
        <end position="492"/>
    </location>
</feature>
<feature type="transmembrane region" description="Helical" evidence="7">
    <location>
        <begin position="370"/>
        <end position="396"/>
    </location>
</feature>
<dbReference type="GO" id="GO:0005886">
    <property type="term" value="C:plasma membrane"/>
    <property type="evidence" value="ECO:0007669"/>
    <property type="project" value="UniProtKB-SubCell"/>
</dbReference>
<keyword evidence="4 7" id="KW-1133">Transmembrane helix</keyword>
<dbReference type="Pfam" id="PF02687">
    <property type="entry name" value="FtsX"/>
    <property type="match status" value="1"/>
</dbReference>
<proteinExistence type="inferred from homology"/>
<name>V5WDV9_9SPIO</name>
<evidence type="ECO:0000259" key="8">
    <source>
        <dbReference type="Pfam" id="PF02687"/>
    </source>
</evidence>
<keyword evidence="3 7" id="KW-0812">Transmembrane</keyword>
<dbReference type="EMBL" id="CP006939">
    <property type="protein sequence ID" value="AHC13754.1"/>
    <property type="molecule type" value="Genomic_DNA"/>
</dbReference>
<sequence length="509" mass="55039">MPILMRIALRNLREHKAKTLIVGVLIALGILILTLGNSVLATAAVGIERSFIDSFTGHILVRAEAENPVTIAGAQGFSSDITGQTIPNYDRVYEYVSGLDQVTAANPQITFFGTIDFSTEEKSKAAIAPIFGVEPESYLNMFPDSLQILEGRFLEPGESGVVLPAETVKQIREDLNEDIQVGDEVRIQGFSGGPGGGGGGIRIRRLELLGVYEYLVDAGNTQPYAFIDASTVRSMAGMVVGSADAVNIDQADSSLLDTGDEMFGGDDMFAEEDLFADDALFSSEVDTVEADLNDENLYGILGDTSERAMASRPDAGAWTYILLRLEDDSQTTTTLMELNGHFQQEGWAVEAVDWSEASGGVAQFNQAFQVFFYVVVIILSVVSVIIIMNTLVISVIERTKEIGTMRSLGAQKKVVRRMFIAETMSISLVFGTIGLLLGLLIIWILNMVGITAPNPFFEVLFGGSTLRPILDSGAILSSYLIMLGIGLISSWYPVRVALKIQPLEAMQAA</sequence>
<evidence type="ECO:0000256" key="5">
    <source>
        <dbReference type="ARBA" id="ARBA00023136"/>
    </source>
</evidence>
<dbReference type="KEGG" id="slr:L21SP2_0314"/>
<evidence type="ECO:0000256" key="2">
    <source>
        <dbReference type="ARBA" id="ARBA00022475"/>
    </source>
</evidence>
<dbReference type="AlphaFoldDB" id="V5WDV9"/>
<evidence type="ECO:0000313" key="10">
    <source>
        <dbReference type="Proteomes" id="UP000018680"/>
    </source>
</evidence>
<keyword evidence="5 7" id="KW-0472">Membrane</keyword>
<organism evidence="9 10">
    <name type="scientific">Salinispira pacifica</name>
    <dbReference type="NCBI Taxonomy" id="1307761"/>
    <lineage>
        <taxon>Bacteria</taxon>
        <taxon>Pseudomonadati</taxon>
        <taxon>Spirochaetota</taxon>
        <taxon>Spirochaetia</taxon>
        <taxon>Spirochaetales</taxon>
        <taxon>Spirochaetaceae</taxon>
        <taxon>Salinispira</taxon>
    </lineage>
</organism>
<comment type="subcellular location">
    <subcellularLocation>
        <location evidence="1">Cell membrane</location>
        <topology evidence="1">Multi-pass membrane protein</topology>
    </subcellularLocation>
</comment>
<dbReference type="Proteomes" id="UP000018680">
    <property type="component" value="Chromosome"/>
</dbReference>
<comment type="similarity">
    <text evidence="6">Belongs to the ABC-4 integral membrane protein family.</text>
</comment>
<dbReference type="OrthoDB" id="366662at2"/>
<dbReference type="eggNOG" id="COG0577">
    <property type="taxonomic scope" value="Bacteria"/>
</dbReference>
<dbReference type="RefSeq" id="WP_024266687.1">
    <property type="nucleotide sequence ID" value="NC_023035.1"/>
</dbReference>
<feature type="transmembrane region" description="Helical" evidence="7">
    <location>
        <begin position="426"/>
        <end position="452"/>
    </location>
</feature>
<evidence type="ECO:0000256" key="1">
    <source>
        <dbReference type="ARBA" id="ARBA00004651"/>
    </source>
</evidence>
<dbReference type="HOGENOM" id="CLU_036078_0_0_12"/>
<keyword evidence="10" id="KW-1185">Reference proteome</keyword>
<dbReference type="GO" id="GO:0022857">
    <property type="term" value="F:transmembrane transporter activity"/>
    <property type="evidence" value="ECO:0007669"/>
    <property type="project" value="TreeGrafter"/>
</dbReference>
<evidence type="ECO:0000313" key="9">
    <source>
        <dbReference type="EMBL" id="AHC13754.1"/>
    </source>
</evidence>
<dbReference type="InterPro" id="IPR050250">
    <property type="entry name" value="Macrolide_Exporter_MacB"/>
</dbReference>
<dbReference type="PANTHER" id="PTHR30572">
    <property type="entry name" value="MEMBRANE COMPONENT OF TRANSPORTER-RELATED"/>
    <property type="match status" value="1"/>
</dbReference>
<evidence type="ECO:0000256" key="6">
    <source>
        <dbReference type="ARBA" id="ARBA00038076"/>
    </source>
</evidence>
<feature type="domain" description="ABC3 transporter permease C-terminal" evidence="8">
    <location>
        <begin position="374"/>
        <end position="502"/>
    </location>
</feature>
<accession>V5WDV9</accession>
<dbReference type="STRING" id="1307761.L21SP2_0314"/>
<evidence type="ECO:0000256" key="3">
    <source>
        <dbReference type="ARBA" id="ARBA00022692"/>
    </source>
</evidence>
<protein>
    <recommendedName>
        <fullName evidence="8">ABC3 transporter permease C-terminal domain-containing protein</fullName>
    </recommendedName>
</protein>
<evidence type="ECO:0000256" key="7">
    <source>
        <dbReference type="SAM" id="Phobius"/>
    </source>
</evidence>
<keyword evidence="2" id="KW-1003">Cell membrane</keyword>
<dbReference type="PATRIC" id="fig|1307761.3.peg.315"/>